<name>A0ACD5HJB1_9PROT</name>
<evidence type="ECO:0000313" key="1">
    <source>
        <dbReference type="EMBL" id="XRI74003.1"/>
    </source>
</evidence>
<evidence type="ECO:0000313" key="2">
    <source>
        <dbReference type="Proteomes" id="UP001195965"/>
    </source>
</evidence>
<sequence>MPEKMVFPAQGPTTRRFMDFTPVHSAALDRLVAALERAFTLPEPEILSRVLGESVDSSAHDILRNWICRVLVDLDEAQAAQRLPDIVQRLDNALNSRRED</sequence>
<organism evidence="1 2">
    <name type="scientific">Acidithiobacillus montserratensis</name>
    <dbReference type="NCBI Taxonomy" id="2729135"/>
    <lineage>
        <taxon>Bacteria</taxon>
        <taxon>Pseudomonadati</taxon>
        <taxon>Pseudomonadota</taxon>
        <taxon>Acidithiobacillia</taxon>
        <taxon>Acidithiobacillales</taxon>
        <taxon>Acidithiobacillaceae</taxon>
        <taxon>Acidithiobacillus</taxon>
    </lineage>
</organism>
<keyword evidence="2" id="KW-1185">Reference proteome</keyword>
<dbReference type="Proteomes" id="UP001195965">
    <property type="component" value="Chromosome"/>
</dbReference>
<accession>A0ACD5HJB1</accession>
<proteinExistence type="predicted"/>
<gene>
    <name evidence="1" type="ORF">HHS34_002100</name>
</gene>
<reference evidence="1 2" key="1">
    <citation type="journal article" date="2021" name="ISME J.">
        <title>Genomic evolution of the class Acidithiobacillia: deep-branching Proteobacteria living in extreme acidic conditions.</title>
        <authorList>
            <person name="Moya-Beltran A."/>
            <person name="Beard S."/>
            <person name="Rojas-Villalobos C."/>
            <person name="Issotta F."/>
            <person name="Gallardo Y."/>
            <person name="Ulloa R."/>
            <person name="Giaveno A."/>
            <person name="Degli Esposti M."/>
            <person name="Johnson D.B."/>
            <person name="Quatrini R."/>
        </authorList>
    </citation>
    <scope>NUCLEOTIDE SEQUENCE [LARGE SCALE GENOMIC DNA]</scope>
    <source>
        <strain evidence="1 2">GG1-14</strain>
    </source>
</reference>
<protein>
    <submittedName>
        <fullName evidence="1">Uncharacterized protein</fullName>
    </submittedName>
</protein>
<dbReference type="EMBL" id="CP127526">
    <property type="protein sequence ID" value="XRI74003.1"/>
    <property type="molecule type" value="Genomic_DNA"/>
</dbReference>